<accession>A0A7S8C732</accession>
<protein>
    <submittedName>
        <fullName evidence="1">Regulatory protein GemA</fullName>
    </submittedName>
</protein>
<evidence type="ECO:0000313" key="1">
    <source>
        <dbReference type="EMBL" id="QPC44606.1"/>
    </source>
</evidence>
<dbReference type="KEGG" id="kmn:HW532_19010"/>
<dbReference type="Pfam" id="PF06252">
    <property type="entry name" value="GemA"/>
    <property type="match status" value="1"/>
</dbReference>
<evidence type="ECO:0000313" key="2">
    <source>
        <dbReference type="Proteomes" id="UP000593594"/>
    </source>
</evidence>
<gene>
    <name evidence="1" type="ORF">HW532_19010</name>
</gene>
<dbReference type="Proteomes" id="UP000593594">
    <property type="component" value="Chromosome"/>
</dbReference>
<dbReference type="InterPro" id="IPR009363">
    <property type="entry name" value="Phage_Mu_Gp16"/>
</dbReference>
<name>A0A7S8C732_9HYPH</name>
<proteinExistence type="predicted"/>
<keyword evidence="2" id="KW-1185">Reference proteome</keyword>
<organism evidence="1 2">
    <name type="scientific">Kaustia mangrovi</name>
    <dbReference type="NCBI Taxonomy" id="2593653"/>
    <lineage>
        <taxon>Bacteria</taxon>
        <taxon>Pseudomonadati</taxon>
        <taxon>Pseudomonadota</taxon>
        <taxon>Alphaproteobacteria</taxon>
        <taxon>Hyphomicrobiales</taxon>
        <taxon>Parvibaculaceae</taxon>
        <taxon>Kaustia</taxon>
    </lineage>
</organism>
<dbReference type="RefSeq" id="WP_213161979.1">
    <property type="nucleotide sequence ID" value="NZ_CP058214.1"/>
</dbReference>
<dbReference type="AlphaFoldDB" id="A0A7S8C732"/>
<sequence length="220" mass="24244">MTATVTKAQIGAIHALKARAGLDEEAYRDMLETRTGKRSSTALSRAEAIAVIDHLKLVSNRPGHGVEAAPKPARGAQALDGPYAGVCRALWISAWNLGLVRDRTDRALVSFVRRQTGIDHLNWVRDPMDARQAIEALKSWIAREANVVWDLPAAERRSLGLSPARWRKIAVVDAQRRRLHVLGRPADLPQSFHDLSDTELDDLASELGRAIRRSARQGSA</sequence>
<dbReference type="EMBL" id="CP058214">
    <property type="protein sequence ID" value="QPC44606.1"/>
    <property type="molecule type" value="Genomic_DNA"/>
</dbReference>
<reference evidence="1 2" key="1">
    <citation type="submission" date="2020-06" db="EMBL/GenBank/DDBJ databases">
        <title>Genome sequence of 2 isolates from Red Sea Mangroves.</title>
        <authorList>
            <person name="Sefrji F."/>
            <person name="Michoud G."/>
            <person name="Merlino G."/>
            <person name="Daffonchio D."/>
        </authorList>
    </citation>
    <scope>NUCLEOTIDE SEQUENCE [LARGE SCALE GENOMIC DNA]</scope>
    <source>
        <strain evidence="1 2">R1DC25</strain>
    </source>
</reference>